<evidence type="ECO:0000313" key="3">
    <source>
        <dbReference type="EMBL" id="MFD2866393.1"/>
    </source>
</evidence>
<organism evidence="3 4">
    <name type="scientific">Mucilaginibacter antarcticus</name>
    <dbReference type="NCBI Taxonomy" id="1855725"/>
    <lineage>
        <taxon>Bacteria</taxon>
        <taxon>Pseudomonadati</taxon>
        <taxon>Bacteroidota</taxon>
        <taxon>Sphingobacteriia</taxon>
        <taxon>Sphingobacteriales</taxon>
        <taxon>Sphingobacteriaceae</taxon>
        <taxon>Mucilaginibacter</taxon>
    </lineage>
</organism>
<proteinExistence type="predicted"/>
<name>A0ABW5XSU3_9SPHI</name>
<feature type="domain" description="DUF4440" evidence="2">
    <location>
        <begin position="27"/>
        <end position="132"/>
    </location>
</feature>
<reference evidence="4" key="1">
    <citation type="journal article" date="2019" name="Int. J. Syst. Evol. Microbiol.">
        <title>The Global Catalogue of Microorganisms (GCM) 10K type strain sequencing project: providing services to taxonomists for standard genome sequencing and annotation.</title>
        <authorList>
            <consortium name="The Broad Institute Genomics Platform"/>
            <consortium name="The Broad Institute Genome Sequencing Center for Infectious Disease"/>
            <person name="Wu L."/>
            <person name="Ma J."/>
        </authorList>
    </citation>
    <scope>NUCLEOTIDE SEQUENCE [LARGE SCALE GENOMIC DNA]</scope>
    <source>
        <strain evidence="4">KCTC 52232</strain>
    </source>
</reference>
<keyword evidence="1" id="KW-0732">Signal</keyword>
<protein>
    <submittedName>
        <fullName evidence="3">Nuclear transport factor 2 family protein</fullName>
    </submittedName>
</protein>
<dbReference type="InterPro" id="IPR032710">
    <property type="entry name" value="NTF2-like_dom_sf"/>
</dbReference>
<sequence>MKIIITTLLLLITGAVSAQSKQEVQVLELSKTIFKWDIANQVDSLANIYDQKFMVVSVTGDIQKKEQFLTTLRSGGFVHNSIDIEESAATVENGTATVVGKGKFAVTISGNKMSLHLSYIEVLTKHAKGWKLLAIHFSVIPN</sequence>
<evidence type="ECO:0000313" key="4">
    <source>
        <dbReference type="Proteomes" id="UP001597601"/>
    </source>
</evidence>
<gene>
    <name evidence="3" type="ORF">ACFSYC_16980</name>
</gene>
<dbReference type="Pfam" id="PF14534">
    <property type="entry name" value="DUF4440"/>
    <property type="match status" value="1"/>
</dbReference>
<feature type="chain" id="PRO_5045183380" evidence="1">
    <location>
        <begin position="19"/>
        <end position="142"/>
    </location>
</feature>
<keyword evidence="4" id="KW-1185">Reference proteome</keyword>
<dbReference type="InterPro" id="IPR027843">
    <property type="entry name" value="DUF4440"/>
</dbReference>
<evidence type="ECO:0000259" key="2">
    <source>
        <dbReference type="Pfam" id="PF14534"/>
    </source>
</evidence>
<dbReference type="SUPFAM" id="SSF54427">
    <property type="entry name" value="NTF2-like"/>
    <property type="match status" value="1"/>
</dbReference>
<dbReference type="Gene3D" id="3.10.450.50">
    <property type="match status" value="1"/>
</dbReference>
<feature type="signal peptide" evidence="1">
    <location>
        <begin position="1"/>
        <end position="18"/>
    </location>
</feature>
<evidence type="ECO:0000256" key="1">
    <source>
        <dbReference type="SAM" id="SignalP"/>
    </source>
</evidence>
<accession>A0ABW5XSU3</accession>
<comment type="caution">
    <text evidence="3">The sequence shown here is derived from an EMBL/GenBank/DDBJ whole genome shotgun (WGS) entry which is preliminary data.</text>
</comment>
<dbReference type="RefSeq" id="WP_377129984.1">
    <property type="nucleotide sequence ID" value="NZ_JBHUHN010000001.1"/>
</dbReference>
<dbReference type="EMBL" id="JBHUON010000025">
    <property type="protein sequence ID" value="MFD2866393.1"/>
    <property type="molecule type" value="Genomic_DNA"/>
</dbReference>
<dbReference type="Proteomes" id="UP001597601">
    <property type="component" value="Unassembled WGS sequence"/>
</dbReference>